<keyword evidence="2" id="KW-0547">Nucleotide-binding</keyword>
<dbReference type="Gene3D" id="1.10.3380.10">
    <property type="entry name" value="Sec63 N-terminal domain-like domain"/>
    <property type="match status" value="1"/>
</dbReference>
<dbReference type="Proteomes" id="UP000000559">
    <property type="component" value="Chromosome 2"/>
</dbReference>
<evidence type="ECO:0000256" key="6">
    <source>
        <dbReference type="ARBA" id="ARBA00023235"/>
    </source>
</evidence>
<dbReference type="SUPFAM" id="SSF158702">
    <property type="entry name" value="Sec63 N-terminal domain-like"/>
    <property type="match status" value="1"/>
</dbReference>
<keyword evidence="5" id="KW-0067">ATP-binding</keyword>
<dbReference type="EC" id="5.6.2.4" evidence="9"/>
<dbReference type="SMR" id="A0A1D8PH33"/>
<name>A0A1D8PH33_CANAL</name>
<evidence type="ECO:0000256" key="11">
    <source>
        <dbReference type="SAM" id="MobiDB-lite"/>
    </source>
</evidence>
<accession>A0A1D8PH33</accession>
<feature type="region of interest" description="Disordered" evidence="11">
    <location>
        <begin position="15"/>
        <end position="37"/>
    </location>
</feature>
<evidence type="ECO:0000256" key="3">
    <source>
        <dbReference type="ARBA" id="ARBA00022801"/>
    </source>
</evidence>
<dbReference type="InterPro" id="IPR057842">
    <property type="entry name" value="WH_MER3"/>
</dbReference>
<dbReference type="GO" id="GO:0005634">
    <property type="term" value="C:nucleus"/>
    <property type="evidence" value="ECO:0007669"/>
    <property type="project" value="EnsemblFungi"/>
</dbReference>
<dbReference type="SUPFAM" id="SSF52540">
    <property type="entry name" value="P-loop containing nucleoside triphosphate hydrolases"/>
    <property type="match status" value="1"/>
</dbReference>
<dbReference type="GO" id="GO:0016787">
    <property type="term" value="F:hydrolase activity"/>
    <property type="evidence" value="ECO:0007669"/>
    <property type="project" value="UniProtKB-KW"/>
</dbReference>
<proteinExistence type="inferred from homology"/>
<evidence type="ECO:0000259" key="12">
    <source>
        <dbReference type="PROSITE" id="PS51192"/>
    </source>
</evidence>
<dbReference type="RefSeq" id="XP_019330767.1">
    <property type="nucleotide sequence ID" value="XM_019475222.1"/>
</dbReference>
<dbReference type="InterPro" id="IPR014001">
    <property type="entry name" value="Helicase_ATP-bd"/>
</dbReference>
<dbReference type="InParanoid" id="A0A1D8PH33"/>
<dbReference type="Pfam" id="PF00271">
    <property type="entry name" value="Helicase_C"/>
    <property type="match status" value="1"/>
</dbReference>
<evidence type="ECO:0000256" key="7">
    <source>
        <dbReference type="ARBA" id="ARBA00023254"/>
    </source>
</evidence>
<evidence type="ECO:0000256" key="9">
    <source>
        <dbReference type="ARBA" id="ARBA00034808"/>
    </source>
</evidence>
<dbReference type="InterPro" id="IPR036388">
    <property type="entry name" value="WH-like_DNA-bd_sf"/>
</dbReference>
<feature type="region of interest" description="Disordered" evidence="11">
    <location>
        <begin position="1047"/>
        <end position="1099"/>
    </location>
</feature>
<dbReference type="CGD" id="CAL0000197478">
    <property type="gene designation" value="orf19.8430"/>
</dbReference>
<feature type="compositionally biased region" description="Polar residues" evidence="11">
    <location>
        <begin position="1053"/>
        <end position="1076"/>
    </location>
</feature>
<comment type="similarity">
    <text evidence="1">Belongs to the helicase family. SKI2 subfamily.</text>
</comment>
<keyword evidence="3" id="KW-0378">Hydrolase</keyword>
<dbReference type="PANTHER" id="PTHR47835:SF3">
    <property type="entry name" value="HELICASE FOR MEIOSIS 1"/>
    <property type="match status" value="1"/>
</dbReference>
<comment type="catalytic activity">
    <reaction evidence="10">
        <text>ATP + H2O = ADP + phosphate + H(+)</text>
        <dbReference type="Rhea" id="RHEA:13065"/>
        <dbReference type="ChEBI" id="CHEBI:15377"/>
        <dbReference type="ChEBI" id="CHEBI:15378"/>
        <dbReference type="ChEBI" id="CHEBI:30616"/>
        <dbReference type="ChEBI" id="CHEBI:43474"/>
        <dbReference type="ChEBI" id="CHEBI:456216"/>
        <dbReference type="EC" id="5.6.2.4"/>
    </reaction>
</comment>
<feature type="domain" description="Helicase ATP-binding" evidence="12">
    <location>
        <begin position="163"/>
        <end position="337"/>
    </location>
</feature>
<dbReference type="InterPro" id="IPR027417">
    <property type="entry name" value="P-loop_NTPase"/>
</dbReference>
<dbReference type="Pfam" id="PF23445">
    <property type="entry name" value="WHD_SNRNP200"/>
    <property type="match status" value="1"/>
</dbReference>
<dbReference type="Pfam" id="PF02889">
    <property type="entry name" value="Sec63"/>
    <property type="match status" value="1"/>
</dbReference>
<dbReference type="Gene3D" id="1.10.10.10">
    <property type="entry name" value="Winged helix-like DNA-binding domain superfamily/Winged helix DNA-binding domain"/>
    <property type="match status" value="1"/>
</dbReference>
<dbReference type="KEGG" id="cal:CAALFM_C204110WA"/>
<keyword evidence="4" id="KW-0347">Helicase</keyword>
<dbReference type="Gene3D" id="3.40.50.300">
    <property type="entry name" value="P-loop containing nucleotide triphosphate hydrolases"/>
    <property type="match status" value="2"/>
</dbReference>
<dbReference type="OrthoDB" id="5575at2759"/>
<dbReference type="Pfam" id="PF00270">
    <property type="entry name" value="DEAD"/>
    <property type="match status" value="1"/>
</dbReference>
<dbReference type="FunFam" id="1.10.3380.10:FF:000012">
    <property type="entry name" value="DEAD/DEAH box DNA helicase"/>
    <property type="match status" value="1"/>
</dbReference>
<dbReference type="SMART" id="SM00487">
    <property type="entry name" value="DEXDc"/>
    <property type="match status" value="1"/>
</dbReference>
<dbReference type="eggNOG" id="KOG0952">
    <property type="taxonomic scope" value="Eukaryota"/>
</dbReference>
<keyword evidence="6" id="KW-0413">Isomerase</keyword>
<dbReference type="CDD" id="cd18795">
    <property type="entry name" value="SF2_C_Ski2"/>
    <property type="match status" value="1"/>
</dbReference>
<dbReference type="FunFam" id="1.10.10.10:FF:000012">
    <property type="entry name" value="U5 small nuclear ribonucleoprotein helicase"/>
    <property type="match status" value="1"/>
</dbReference>
<evidence type="ECO:0000256" key="5">
    <source>
        <dbReference type="ARBA" id="ARBA00022840"/>
    </source>
</evidence>
<dbReference type="GO" id="GO:0005524">
    <property type="term" value="F:ATP binding"/>
    <property type="evidence" value="ECO:0007669"/>
    <property type="project" value="UniProtKB-KW"/>
</dbReference>
<dbReference type="GeneID" id="3637378"/>
<dbReference type="GO" id="GO:0003724">
    <property type="term" value="F:RNA helicase activity"/>
    <property type="evidence" value="ECO:0000318"/>
    <property type="project" value="GO_Central"/>
</dbReference>
<dbReference type="InterPro" id="IPR011545">
    <property type="entry name" value="DEAD/DEAH_box_helicase_dom"/>
</dbReference>
<protein>
    <recommendedName>
        <fullName evidence="9">DNA 3'-5' helicase</fullName>
        <ecNumber evidence="9">5.6.2.4</ecNumber>
    </recommendedName>
</protein>
<dbReference type="GO" id="GO:0006260">
    <property type="term" value="P:DNA replication"/>
    <property type="evidence" value="ECO:0007669"/>
    <property type="project" value="EnsemblFungi"/>
</dbReference>
<evidence type="ECO:0000256" key="1">
    <source>
        <dbReference type="ARBA" id="ARBA00010140"/>
    </source>
</evidence>
<dbReference type="GO" id="GO:0007131">
    <property type="term" value="P:reciprocal meiotic recombination"/>
    <property type="evidence" value="ECO:0007669"/>
    <property type="project" value="EnsemblFungi"/>
</dbReference>
<evidence type="ECO:0000256" key="10">
    <source>
        <dbReference type="ARBA" id="ARBA00048988"/>
    </source>
</evidence>
<evidence type="ECO:0000259" key="13">
    <source>
        <dbReference type="PROSITE" id="PS51194"/>
    </source>
</evidence>
<sequence length="1247" mass="140990">MSFLNSLQHFLQTEEGYDQEQPNEKYPVSGQHQNVSENVSERSKSQVHNHGFFVGKKCDISCKNLEMNDTLSELPQKTTFHEIPENSDIFNYLPDSASGTKTSITENTNLRQLNQSQNNASESSRHQYGSTSSLVLATEVLPYNQRSVFPFNQFNEMQSKAFSSIYNSSNNCVISSPTGSGKTVLFELAILRELEQEFEPNFKVLYLAPTKALCSERLNDWTKKFSSLNITVGILTGDTTFKEAENVRRSNIIVSTPEKWDMITRKWKDYSRLFGLIKILLVDEIHILKESRGSTLEVVMTRMKRICIGLRILAISATVANAIDISKWIGLYDESTLPAETLCFGEEFRPVKLSKIVYGYKPTSDNDFQFDIFLNSKLIEVINRHSNGKSVLIFCSTRNSCQNTAKYLFNNLSETTRTDIKLKDRDAMNYATKGIAYHHAGLTFGDRKSIEIAFLNSRLKILCSTSTLAVGINLPAYLVIIKGTKCWVESSFQEYSETDVLQMVGRAGRPQFERDGVAVIMTSIKFKHRYERIIEGTEKIESSLHMNFREHLAAEISVGVIKNIEDALVWLKSTYLYVRFLANPGYYALQIPKSSDPEETLTSFCFQQCKTLSQESLIIMDNQNNCKITAYGYSMVMHYVSFNTMKNLIHSEDQLSVHETLNLLFKSSEFADLNLKHQEKRLYKEINSSPILRYPSKSKDLGKKDKVKLIIQFELGGLDFPTYNGALKLHSSFLGDKFYVFKHIYRIMMALLDVFIEKQDAKSLYSSSYLLRCINGKCWEDSPNELRQLDGIGPASVKKFCTHNILSLKDAKALTSSQIEYFLGLKTGAGNKIKRNIASVPNLQLNLKFENEELAEDRTSVEVTLNISIDVANASIASIWKNKLVYIHLTTDDSNGHLLDFRRIPVSKFKTSGLKSFEISYSTKDLNQVICCHASADMIASVKTKTSVSIHKYLSESTIKNFINHTEDFEFSDSDDDNLFDIKPANQNESKIIEFRNETKEDEPKTEVTKPIENEIKTRRVLANGNYECNHACKDKQRCRHLCCREGLPPKTSGGNKTPQTENSKPVNSNTQQNPTETEDNSAKPEPTPISAKRQLKIRKNKATLKRTLFDDSDPEVVASPVEIPQSTTKPKKKTKSTVFSIDGSDHYENEKTVYELNTIQNVDALAATSGKTSQLETKSKSAATSLSNSSELFLIEIPKTPIESLPSLSNANNAIADCNKSENEEVKVYNKELLQNLLGLDVDIDL</sequence>
<dbReference type="FunCoup" id="A0A1D8PH33">
    <property type="interactions" value="448"/>
</dbReference>
<keyword evidence="7" id="KW-0469">Meiosis</keyword>
<dbReference type="PANTHER" id="PTHR47835">
    <property type="entry name" value="HFM1, ATP DEPENDENT DNA HELICASE HOMOLOG"/>
    <property type="match status" value="1"/>
</dbReference>
<evidence type="ECO:0000256" key="8">
    <source>
        <dbReference type="ARBA" id="ARBA00034617"/>
    </source>
</evidence>
<evidence type="ECO:0000256" key="4">
    <source>
        <dbReference type="ARBA" id="ARBA00022806"/>
    </source>
</evidence>
<reference evidence="15 16" key="1">
    <citation type="journal article" date="2004" name="Proc. Natl. Acad. Sci. U.S.A.">
        <title>The diploid genome sequence of Candida albicans.</title>
        <authorList>
            <person name="Jones T."/>
            <person name="Federspiel N.A."/>
            <person name="Chibana H."/>
            <person name="Dungan J."/>
            <person name="Kalman S."/>
            <person name="Magee B.B."/>
            <person name="Newport G."/>
            <person name="Thorstenson Y.R."/>
            <person name="Agabian N."/>
            <person name="Magee P.T."/>
            <person name="Davis R.W."/>
            <person name="Scherer S."/>
        </authorList>
    </citation>
    <scope>NUCLEOTIDE SEQUENCE [LARGE SCALE GENOMIC DNA]</scope>
    <source>
        <strain evidence="16">SC5314 / ATCC MYA-2876</strain>
    </source>
</reference>
<dbReference type="AlphaFoldDB" id="A0A1D8PH33"/>
<dbReference type="FunFam" id="3.40.50.300:FF:001076">
    <property type="entry name" value="ATP-dependent DNA helicase MER3"/>
    <property type="match status" value="1"/>
</dbReference>
<dbReference type="SMART" id="SM00490">
    <property type="entry name" value="HELICc"/>
    <property type="match status" value="1"/>
</dbReference>
<evidence type="ECO:0000256" key="2">
    <source>
        <dbReference type="ARBA" id="ARBA00022741"/>
    </source>
</evidence>
<organism evidence="15 16">
    <name type="scientific">Candida albicans (strain SC5314 / ATCC MYA-2876)</name>
    <name type="common">Yeast</name>
    <dbReference type="NCBI Taxonomy" id="237561"/>
    <lineage>
        <taxon>Eukaryota</taxon>
        <taxon>Fungi</taxon>
        <taxon>Dikarya</taxon>
        <taxon>Ascomycota</taxon>
        <taxon>Saccharomycotina</taxon>
        <taxon>Pichiomycetes</taxon>
        <taxon>Debaryomycetaceae</taxon>
        <taxon>Candida/Lodderomyces clade</taxon>
        <taxon>Candida</taxon>
    </lineage>
</organism>
<reference evidence="15 16" key="2">
    <citation type="journal article" date="2007" name="Genome Biol.">
        <title>Assembly of the Candida albicans genome into sixteen supercontigs aligned on the eight chromosomes.</title>
        <authorList>
            <person name="van het Hoog M."/>
            <person name="Rast T.J."/>
            <person name="Martchenko M."/>
            <person name="Grindle S."/>
            <person name="Dignard D."/>
            <person name="Hogues H."/>
            <person name="Cuomo C."/>
            <person name="Berriman M."/>
            <person name="Scherer S."/>
            <person name="Magee B.B."/>
            <person name="Whiteway M."/>
            <person name="Chibana H."/>
            <person name="Nantel A."/>
            <person name="Magee P.T."/>
        </authorList>
    </citation>
    <scope>GENOME REANNOTATION</scope>
    <source>
        <strain evidence="16">SC5314 / ATCC MYA-2876</strain>
    </source>
</reference>
<dbReference type="GO" id="GO:0003676">
    <property type="term" value="F:nucleic acid binding"/>
    <property type="evidence" value="ECO:0007669"/>
    <property type="project" value="InterPro"/>
</dbReference>
<dbReference type="STRING" id="237561.A0A1D8PH33"/>
<dbReference type="SMART" id="SM00973">
    <property type="entry name" value="Sec63"/>
    <property type="match status" value="1"/>
</dbReference>
<gene>
    <name evidence="15" type="ordered locus">CAALFM_C204110WA</name>
    <name evidence="14" type="ordered locus">orf19.8430</name>
</gene>
<dbReference type="InterPro" id="IPR001650">
    <property type="entry name" value="Helicase_C-like"/>
</dbReference>
<dbReference type="PROSITE" id="PS51192">
    <property type="entry name" value="HELICASE_ATP_BIND_1"/>
    <property type="match status" value="1"/>
</dbReference>
<dbReference type="PROSITE" id="PS51194">
    <property type="entry name" value="HELICASE_CTER"/>
    <property type="match status" value="1"/>
</dbReference>
<dbReference type="GO" id="GO:0043138">
    <property type="term" value="F:3'-5' DNA helicase activity"/>
    <property type="evidence" value="ECO:0007669"/>
    <property type="project" value="UniProtKB-EC"/>
</dbReference>
<feature type="domain" description="Helicase C-terminal" evidence="13">
    <location>
        <begin position="377"/>
        <end position="556"/>
    </location>
</feature>
<reference evidence="15 16" key="3">
    <citation type="journal article" date="2013" name="Genome Biol.">
        <title>Assembly of a phased diploid Candida albicans genome facilitates allele-specific measurements and provides a simple model for repeat and indel structure.</title>
        <authorList>
            <person name="Muzzey D."/>
            <person name="Schwartz K."/>
            <person name="Weissman J.S."/>
            <person name="Sherlock G."/>
        </authorList>
    </citation>
    <scope>NUCLEOTIDE SEQUENCE [LARGE SCALE GENOMIC DNA]</scope>
    <source>
        <strain evidence="16">SC5314 / ATCC MYA-2876</strain>
    </source>
</reference>
<dbReference type="InterPro" id="IPR004179">
    <property type="entry name" value="Sec63-dom"/>
</dbReference>
<dbReference type="EMBL" id="CP017624">
    <property type="protein sequence ID" value="AOW27437.1"/>
    <property type="molecule type" value="Genomic_DNA"/>
</dbReference>
<evidence type="ECO:0000313" key="15">
    <source>
        <dbReference type="EMBL" id="AOW27437.1"/>
    </source>
</evidence>
<evidence type="ECO:0000313" key="14">
    <source>
        <dbReference type="CGD" id="CAL0000197478"/>
    </source>
</evidence>
<comment type="catalytic activity">
    <reaction evidence="8">
        <text>Couples ATP hydrolysis with the unwinding of duplex DNA by translocating in the 3'-5' direction.</text>
        <dbReference type="EC" id="5.6.2.4"/>
    </reaction>
</comment>
<dbReference type="VEuPathDB" id="FungiDB:C2_04110W_A"/>
<keyword evidence="16" id="KW-1185">Reference proteome</keyword>
<dbReference type="GO" id="GO:0007129">
    <property type="term" value="P:homologous chromosome pairing at meiosis"/>
    <property type="evidence" value="ECO:0007669"/>
    <property type="project" value="EnsemblFungi"/>
</dbReference>
<dbReference type="InterPro" id="IPR052247">
    <property type="entry name" value="Meiotic_Crossover_Helicase"/>
</dbReference>
<evidence type="ECO:0000313" key="16">
    <source>
        <dbReference type="Proteomes" id="UP000000559"/>
    </source>
</evidence>